<dbReference type="PANTHER" id="PTHR13596:SF0">
    <property type="entry name" value="SI:CH211-39K3.2-RELATED"/>
    <property type="match status" value="1"/>
</dbReference>
<reference evidence="4 5" key="1">
    <citation type="submission" date="2024-01" db="EMBL/GenBank/DDBJ databases">
        <title>The genomes of 5 underutilized Papilionoideae crops provide insights into root nodulation and disease resistanc.</title>
        <authorList>
            <person name="Jiang F."/>
        </authorList>
    </citation>
    <scope>NUCLEOTIDE SEQUENCE [LARGE SCALE GENOMIC DNA]</scope>
    <source>
        <strain evidence="4">DUOXIRENSHENG_FW03</strain>
        <tissue evidence="4">Leaves</tissue>
    </source>
</reference>
<feature type="compositionally biased region" description="Basic and acidic residues" evidence="2">
    <location>
        <begin position="291"/>
        <end position="310"/>
    </location>
</feature>
<evidence type="ECO:0000256" key="2">
    <source>
        <dbReference type="SAM" id="MobiDB-lite"/>
    </source>
</evidence>
<feature type="domain" description="Small EDRK-rich factor-like N-terminal" evidence="3">
    <location>
        <begin position="257"/>
        <end position="294"/>
    </location>
</feature>
<name>A0AAN9XK88_PSOTE</name>
<dbReference type="Proteomes" id="UP001386955">
    <property type="component" value="Unassembled WGS sequence"/>
</dbReference>
<evidence type="ECO:0000313" key="4">
    <source>
        <dbReference type="EMBL" id="KAK7395399.1"/>
    </source>
</evidence>
<accession>A0AAN9XK88</accession>
<organism evidence="4 5">
    <name type="scientific">Psophocarpus tetragonolobus</name>
    <name type="common">Winged bean</name>
    <name type="synonym">Dolichos tetragonolobus</name>
    <dbReference type="NCBI Taxonomy" id="3891"/>
    <lineage>
        <taxon>Eukaryota</taxon>
        <taxon>Viridiplantae</taxon>
        <taxon>Streptophyta</taxon>
        <taxon>Embryophyta</taxon>
        <taxon>Tracheophyta</taxon>
        <taxon>Spermatophyta</taxon>
        <taxon>Magnoliopsida</taxon>
        <taxon>eudicotyledons</taxon>
        <taxon>Gunneridae</taxon>
        <taxon>Pentapetalae</taxon>
        <taxon>rosids</taxon>
        <taxon>fabids</taxon>
        <taxon>Fabales</taxon>
        <taxon>Fabaceae</taxon>
        <taxon>Papilionoideae</taxon>
        <taxon>50 kb inversion clade</taxon>
        <taxon>NPAAA clade</taxon>
        <taxon>indigoferoid/millettioid clade</taxon>
        <taxon>Phaseoleae</taxon>
        <taxon>Psophocarpus</taxon>
    </lineage>
</organism>
<comment type="similarity">
    <text evidence="1">Belongs to the SERF family.</text>
</comment>
<protein>
    <recommendedName>
        <fullName evidence="3">Small EDRK-rich factor-like N-terminal domain-containing protein</fullName>
    </recommendedName>
</protein>
<evidence type="ECO:0000313" key="5">
    <source>
        <dbReference type="Proteomes" id="UP001386955"/>
    </source>
</evidence>
<feature type="compositionally biased region" description="Basic and acidic residues" evidence="2">
    <location>
        <begin position="254"/>
        <end position="269"/>
    </location>
</feature>
<feature type="region of interest" description="Disordered" evidence="2">
    <location>
        <begin position="246"/>
        <end position="323"/>
    </location>
</feature>
<sequence>MKSRKEAPQILVLKDANAPQEKPAKKAAQDAKGRDAKAPQEKTVKKAAQDAQGNNAGKSKKLRGNQREPDREKTQARAGGSKGKQGRKGGDGLTPEQHKERDAKAPQEKNVTKKATQDAGGNNSRGSKKPRSRSRSGSPRQRPKRLAKLFCVSFVFWDRQTLVREHQVEISERRKEVIDLQNLLNNKQGSTAGMIDLRGKASKGQSFSSTRLEKLQTDYGLHGIHQQIPYNIINLSHGRAHNPSWTGLSAFSDQRLRGNQRERDRERAQARAGGSSKGKQGGKGADGLTPEQRRERDAKALQEKAAKKAAQDAGGNNAGGSKK</sequence>
<evidence type="ECO:0000259" key="3">
    <source>
        <dbReference type="Pfam" id="PF04419"/>
    </source>
</evidence>
<dbReference type="PANTHER" id="PTHR13596">
    <property type="entry name" value="SMALL EDRK-RICH FACTOR 1"/>
    <property type="match status" value="1"/>
</dbReference>
<gene>
    <name evidence="4" type="ORF">VNO78_15956</name>
</gene>
<dbReference type="InterPro" id="IPR007513">
    <property type="entry name" value="SERF-like_N"/>
</dbReference>
<feature type="compositionally biased region" description="Basic and acidic residues" evidence="2">
    <location>
        <begin position="22"/>
        <end position="48"/>
    </location>
</feature>
<feature type="compositionally biased region" description="Gly residues" evidence="2">
    <location>
        <begin position="275"/>
        <end position="285"/>
    </location>
</feature>
<dbReference type="Pfam" id="PF04419">
    <property type="entry name" value="SERF-like_N"/>
    <property type="match status" value="1"/>
</dbReference>
<evidence type="ECO:0000256" key="1">
    <source>
        <dbReference type="ARBA" id="ARBA00007309"/>
    </source>
</evidence>
<feature type="region of interest" description="Disordered" evidence="2">
    <location>
        <begin position="1"/>
        <end position="144"/>
    </location>
</feature>
<feature type="compositionally biased region" description="Basic and acidic residues" evidence="2">
    <location>
        <begin position="96"/>
        <end position="111"/>
    </location>
</feature>
<proteinExistence type="inferred from homology"/>
<dbReference type="InterPro" id="IPR040211">
    <property type="entry name" value="SERF1/2-like"/>
</dbReference>
<dbReference type="AlphaFoldDB" id="A0AAN9XK88"/>
<feature type="compositionally biased region" description="Basic and acidic residues" evidence="2">
    <location>
        <begin position="65"/>
        <end position="75"/>
    </location>
</feature>
<comment type="caution">
    <text evidence="4">The sequence shown here is derived from an EMBL/GenBank/DDBJ whole genome shotgun (WGS) entry which is preliminary data.</text>
</comment>
<keyword evidence="5" id="KW-1185">Reference proteome</keyword>
<dbReference type="EMBL" id="JAYMYS010000004">
    <property type="protein sequence ID" value="KAK7395399.1"/>
    <property type="molecule type" value="Genomic_DNA"/>
</dbReference>